<reference evidence="1 2" key="1">
    <citation type="submission" date="2017-01" db="EMBL/GenBank/DDBJ databases">
        <title>Genome analysis of Paenibacillus selenitrireducens ES3-24.</title>
        <authorList>
            <person name="Xu D."/>
            <person name="Yao R."/>
            <person name="Zheng S."/>
        </authorList>
    </citation>
    <scope>NUCLEOTIDE SEQUENCE [LARGE SCALE GENOMIC DNA]</scope>
    <source>
        <strain evidence="1 2">ES3-24</strain>
    </source>
</reference>
<dbReference type="PANTHER" id="PTHR40616:SF1">
    <property type="entry name" value="LINALOOL DEHYDRATASE_ISOMERASE DOMAIN-CONTAINING PROTEIN"/>
    <property type="match status" value="1"/>
</dbReference>
<dbReference type="PANTHER" id="PTHR40616">
    <property type="entry name" value="LINALOOL DEHYDRATASE_ISOMERASE DOMAIN-CONTAINING PROTEIN"/>
    <property type="match status" value="1"/>
</dbReference>
<gene>
    <name evidence="1" type="ORF">BVG16_27635</name>
</gene>
<dbReference type="AlphaFoldDB" id="A0A1T2X1I9"/>
<keyword evidence="2" id="KW-1185">Reference proteome</keyword>
<dbReference type="OrthoDB" id="9813410at2"/>
<dbReference type="STRING" id="1324314.BVG16_27635"/>
<evidence type="ECO:0000313" key="1">
    <source>
        <dbReference type="EMBL" id="OPA73586.1"/>
    </source>
</evidence>
<proteinExistence type="predicted"/>
<comment type="caution">
    <text evidence="1">The sequence shown here is derived from an EMBL/GenBank/DDBJ whole genome shotgun (WGS) entry which is preliminary data.</text>
</comment>
<accession>A0A1T2X1I9</accession>
<evidence type="ECO:0000313" key="2">
    <source>
        <dbReference type="Proteomes" id="UP000190188"/>
    </source>
</evidence>
<protein>
    <recommendedName>
        <fullName evidence="3">Heparin-sulfate lyase N-terminal domain-containing protein</fullName>
    </recommendedName>
</protein>
<dbReference type="Proteomes" id="UP000190188">
    <property type="component" value="Unassembled WGS sequence"/>
</dbReference>
<name>A0A1T2X1I9_9BACL</name>
<dbReference type="RefSeq" id="WP_078502434.1">
    <property type="nucleotide sequence ID" value="NZ_MSZX01000015.1"/>
</dbReference>
<dbReference type="EMBL" id="MSZX01000015">
    <property type="protein sequence ID" value="OPA73586.1"/>
    <property type="molecule type" value="Genomic_DNA"/>
</dbReference>
<sequence>MSLYRQFFDHKELLLRKVISQEKDYDPLVHMLLRPLHTPGYHTTLTSDVYPLVHPTHPSLLYAASLLNTESPEYVQRACDIIQCVLTLQDRDPDRDTYGIWPWFYEEPLTQMAPPDWNWADFCGKELVLAALLHGHRLPEELREDIRQGISCACDAIMKRDMGPHYTNISIMGSFVTLIAGELYGKQDYVDYALQRLEKLKQYTERLRTFQEFNSPHYSVIAIVELSKIYTYSMNPRAREIANDLLDIGWHMVAEHYHPTSQQWAGPHSRSYSTLLSNKIKSFLQIATDNRLFFFSDDDLEYDAEWYGSGCRCPEAYLNLFMSEESRVLEQPYYRNEDTGFVKWAKTRMTPQYTIGIFKHEIMWNQTRGLVAYFENHGAATYLQMRCLHDGYDYCSGVLSVAEEEGHLLLGVRFLTNGGDTHPGLDRIEGCIEASDFRLRMEFGGCLAGVRIATEGAKAEVEINGLPLRVDNVYAAFDELLAIDCGEQRDWNWEVTELEQRIGLDFVIYTGERRTLDFHALNRAAFLFSLAIGEVVETMPDISVIEEAGHVTARVVTSHWNRLPLELSIAVKPNDIHPV</sequence>
<organism evidence="1 2">
    <name type="scientific">Paenibacillus selenitireducens</name>
    <dbReference type="NCBI Taxonomy" id="1324314"/>
    <lineage>
        <taxon>Bacteria</taxon>
        <taxon>Bacillati</taxon>
        <taxon>Bacillota</taxon>
        <taxon>Bacilli</taxon>
        <taxon>Bacillales</taxon>
        <taxon>Paenibacillaceae</taxon>
        <taxon>Paenibacillus</taxon>
    </lineage>
</organism>
<evidence type="ECO:0008006" key="3">
    <source>
        <dbReference type="Google" id="ProtNLM"/>
    </source>
</evidence>